<proteinExistence type="predicted"/>
<keyword evidence="1" id="KW-1133">Transmembrane helix</keyword>
<reference evidence="2" key="1">
    <citation type="submission" date="2018-05" db="EMBL/GenBank/DDBJ databases">
        <authorList>
            <person name="Lanie J.A."/>
            <person name="Ng W.-L."/>
            <person name="Kazmierczak K.M."/>
            <person name="Andrzejewski T.M."/>
            <person name="Davidsen T.M."/>
            <person name="Wayne K.J."/>
            <person name="Tettelin H."/>
            <person name="Glass J.I."/>
            <person name="Rusch D."/>
            <person name="Podicherti R."/>
            <person name="Tsui H.-C.T."/>
            <person name="Winkler M.E."/>
        </authorList>
    </citation>
    <scope>NUCLEOTIDE SEQUENCE</scope>
</reference>
<gene>
    <name evidence="2" type="ORF">METZ01_LOCUS206853</name>
</gene>
<keyword evidence="1" id="KW-0472">Membrane</keyword>
<organism evidence="2">
    <name type="scientific">marine metagenome</name>
    <dbReference type="NCBI Taxonomy" id="408172"/>
    <lineage>
        <taxon>unclassified sequences</taxon>
        <taxon>metagenomes</taxon>
        <taxon>ecological metagenomes</taxon>
    </lineage>
</organism>
<name>A0A382EUB7_9ZZZZ</name>
<evidence type="ECO:0000313" key="2">
    <source>
        <dbReference type="EMBL" id="SVB53999.1"/>
    </source>
</evidence>
<feature type="non-terminal residue" evidence="2">
    <location>
        <position position="55"/>
    </location>
</feature>
<evidence type="ECO:0000256" key="1">
    <source>
        <dbReference type="SAM" id="Phobius"/>
    </source>
</evidence>
<sequence>MNKTYNKSRNTLVFLLVDICLVLGALFVAFLLRFDFSIPEYLIGNLFTYIPVILF</sequence>
<dbReference type="EMBL" id="UINC01046239">
    <property type="protein sequence ID" value="SVB53999.1"/>
    <property type="molecule type" value="Genomic_DNA"/>
</dbReference>
<dbReference type="AlphaFoldDB" id="A0A382EUB7"/>
<feature type="transmembrane region" description="Helical" evidence="1">
    <location>
        <begin position="12"/>
        <end position="32"/>
    </location>
</feature>
<keyword evidence="1" id="KW-0812">Transmembrane</keyword>
<protein>
    <submittedName>
        <fullName evidence="2">Uncharacterized protein</fullName>
    </submittedName>
</protein>
<accession>A0A382EUB7</accession>